<name>A0ABX3NZM4_9BACT</name>
<proteinExistence type="predicted"/>
<organism evidence="1 2">
    <name type="scientific">Niastella koreensis</name>
    <dbReference type="NCBI Taxonomy" id="354356"/>
    <lineage>
        <taxon>Bacteria</taxon>
        <taxon>Pseudomonadati</taxon>
        <taxon>Bacteroidota</taxon>
        <taxon>Chitinophagia</taxon>
        <taxon>Chitinophagales</taxon>
        <taxon>Chitinophagaceae</taxon>
        <taxon>Niastella</taxon>
    </lineage>
</organism>
<comment type="caution">
    <text evidence="1">The sequence shown here is derived from an EMBL/GenBank/DDBJ whole genome shotgun (WGS) entry which is preliminary data.</text>
</comment>
<evidence type="ECO:0000313" key="2">
    <source>
        <dbReference type="Proteomes" id="UP000192277"/>
    </source>
</evidence>
<keyword evidence="2" id="KW-1185">Reference proteome</keyword>
<dbReference type="EMBL" id="LWBO01000010">
    <property type="protein sequence ID" value="OQP49537.1"/>
    <property type="molecule type" value="Genomic_DNA"/>
</dbReference>
<dbReference type="Pfam" id="PF14022">
    <property type="entry name" value="DUF4238"/>
    <property type="match status" value="1"/>
</dbReference>
<evidence type="ECO:0000313" key="1">
    <source>
        <dbReference type="EMBL" id="OQP49537.1"/>
    </source>
</evidence>
<dbReference type="Proteomes" id="UP000192277">
    <property type="component" value="Unassembled WGS sequence"/>
</dbReference>
<accession>A0ABX3NZM4</accession>
<protein>
    <recommendedName>
        <fullName evidence="3">DUF4238 domain-containing protein</fullName>
    </recommendedName>
</protein>
<gene>
    <name evidence="1" type="ORF">A4D02_28505</name>
</gene>
<dbReference type="InterPro" id="IPR025332">
    <property type="entry name" value="DUF4238"/>
</dbReference>
<reference evidence="1 2" key="1">
    <citation type="submission" date="2016-04" db="EMBL/GenBank/DDBJ databases">
        <authorList>
            <person name="Chen L."/>
            <person name="Zhuang W."/>
            <person name="Wang G."/>
        </authorList>
    </citation>
    <scope>NUCLEOTIDE SEQUENCE [LARGE SCALE GENOMIC DNA]</scope>
    <source>
        <strain evidence="2">GR20</strain>
    </source>
</reference>
<sequence length="309" mass="36371">MAFMSKTQRHHFIPVFYLKQFTNENNQFYIYDVKKQTFRGNGRLFYPSQQFYEHYGNTTYYKEESDDIEQRFGKIDSEVGAVLKKIITTGLSTLVENDWVLLQVFVKILYWRIPANTDKVKAYIQQATSLKDLDLKPIETLTGQPSIDKELAVLEKIKCDRDFHKYFKLVLPKITHREFLKNHFTTVFSIIPFPAVKQMPKLMSDNPIIYRTPGYESLDAKEFIFPLSPTYMLFRHRTNRITVNPVIRVLLDMLFLVQAHEYVSCVSKEYPQQLYDAFQKDFSSSVDRLREEVFSCIHDSSTVQQGSTL</sequence>
<evidence type="ECO:0008006" key="3">
    <source>
        <dbReference type="Google" id="ProtNLM"/>
    </source>
</evidence>